<accession>A0A1V9YK65</accession>
<keyword evidence="2" id="KW-1185">Reference proteome</keyword>
<name>A0A1V9YK65_9STRA</name>
<evidence type="ECO:0000313" key="2">
    <source>
        <dbReference type="Proteomes" id="UP000243217"/>
    </source>
</evidence>
<gene>
    <name evidence="1" type="ORF">THRCLA_22981</name>
</gene>
<comment type="caution">
    <text evidence="1">The sequence shown here is derived from an EMBL/GenBank/DDBJ whole genome shotgun (WGS) entry which is preliminary data.</text>
</comment>
<dbReference type="EMBL" id="JNBS01003567">
    <property type="protein sequence ID" value="OQR86077.1"/>
    <property type="molecule type" value="Genomic_DNA"/>
</dbReference>
<evidence type="ECO:0000313" key="1">
    <source>
        <dbReference type="EMBL" id="OQR86077.1"/>
    </source>
</evidence>
<dbReference type="OrthoDB" id="102977at2759"/>
<dbReference type="Proteomes" id="UP000243217">
    <property type="component" value="Unassembled WGS sequence"/>
</dbReference>
<organism evidence="1 2">
    <name type="scientific">Thraustotheca clavata</name>
    <dbReference type="NCBI Taxonomy" id="74557"/>
    <lineage>
        <taxon>Eukaryota</taxon>
        <taxon>Sar</taxon>
        <taxon>Stramenopiles</taxon>
        <taxon>Oomycota</taxon>
        <taxon>Saprolegniomycetes</taxon>
        <taxon>Saprolegniales</taxon>
        <taxon>Achlyaceae</taxon>
        <taxon>Thraustotheca</taxon>
    </lineage>
</organism>
<feature type="non-terminal residue" evidence="1">
    <location>
        <position position="1"/>
    </location>
</feature>
<dbReference type="AlphaFoldDB" id="A0A1V9YK65"/>
<protein>
    <submittedName>
        <fullName evidence="1">Chromodomain protein</fullName>
    </submittedName>
</protein>
<proteinExistence type="predicted"/>
<sequence length="300" mass="34709">DNLEKALSINNKSEKYELGAYGKEQEYKYSNINEETFHKRLENILKTQKKAFKVNIAIGYSTLNTRDNSIHSHHPNPFNTGISDKPFLVKDRSDIPKIMNMIRSKAAADTIKFDSSAQCDDAASMPECIKVDKNLMNPTATKNKCVFNCLAYHQNPKVDKRFLAAPVKNLCKQWFKFKGLDFNTQLFKTFKPIDILEFDQLEECFKINIDCYSLDIENDATKRIRESTKSFSDKIDILCHEGHAIYIKDVSKFIGSLSCPKCEMLFSNSRSRKDHMKNKCEQAELNHFQKSQLYINQRTI</sequence>
<reference evidence="1 2" key="1">
    <citation type="journal article" date="2014" name="Genome Biol. Evol.">
        <title>The secreted proteins of Achlya hypogyna and Thraustotheca clavata identify the ancestral oomycete secretome and reveal gene acquisitions by horizontal gene transfer.</title>
        <authorList>
            <person name="Misner I."/>
            <person name="Blouin N."/>
            <person name="Leonard G."/>
            <person name="Richards T.A."/>
            <person name="Lane C.E."/>
        </authorList>
    </citation>
    <scope>NUCLEOTIDE SEQUENCE [LARGE SCALE GENOMIC DNA]</scope>
    <source>
        <strain evidence="1 2">ATCC 34112</strain>
    </source>
</reference>